<name>A0A919MSX1_9ACTN</name>
<evidence type="ECO:0000313" key="4">
    <source>
        <dbReference type="Proteomes" id="UP000636960"/>
    </source>
</evidence>
<gene>
    <name evidence="3" type="ORF">Ari01nite_16280</name>
</gene>
<dbReference type="AlphaFoldDB" id="A0A919MSX1"/>
<feature type="signal peptide" evidence="2">
    <location>
        <begin position="1"/>
        <end position="25"/>
    </location>
</feature>
<reference evidence="3" key="1">
    <citation type="submission" date="2021-01" db="EMBL/GenBank/DDBJ databases">
        <title>Whole genome shotgun sequence of Actinoplanes rishiriensis NBRC 108556.</title>
        <authorList>
            <person name="Komaki H."/>
            <person name="Tamura T."/>
        </authorList>
    </citation>
    <scope>NUCLEOTIDE SEQUENCE</scope>
    <source>
        <strain evidence="3">NBRC 108556</strain>
    </source>
</reference>
<keyword evidence="4" id="KW-1185">Reference proteome</keyword>
<proteinExistence type="predicted"/>
<accession>A0A919MSX1</accession>
<feature type="region of interest" description="Disordered" evidence="1">
    <location>
        <begin position="34"/>
        <end position="55"/>
    </location>
</feature>
<evidence type="ECO:0000256" key="1">
    <source>
        <dbReference type="SAM" id="MobiDB-lite"/>
    </source>
</evidence>
<keyword evidence="2" id="KW-0732">Signal</keyword>
<evidence type="ECO:0000256" key="2">
    <source>
        <dbReference type="SAM" id="SignalP"/>
    </source>
</evidence>
<organism evidence="3 4">
    <name type="scientific">Paractinoplanes rishiriensis</name>
    <dbReference type="NCBI Taxonomy" id="1050105"/>
    <lineage>
        <taxon>Bacteria</taxon>
        <taxon>Bacillati</taxon>
        <taxon>Actinomycetota</taxon>
        <taxon>Actinomycetes</taxon>
        <taxon>Micromonosporales</taxon>
        <taxon>Micromonosporaceae</taxon>
        <taxon>Paractinoplanes</taxon>
    </lineage>
</organism>
<sequence length="185" mass="19642">MVAMTKRQRIATLLLTAGLFLGACGSDSDDSGGIATLGDQSSPAASKPAASKPAGDVEKEVMAYVECLRKQGVDMPDPTFDENGQLVFARPAGGQQIDRDKLRAAQEKCGEPPEGITSAAQSMINSPEFQDAALKFAKCMREQGVDLPDPDFSNLGSGMFGRLDRDDPKVAAAMEECQDVWAGIR</sequence>
<dbReference type="PROSITE" id="PS51257">
    <property type="entry name" value="PROKAR_LIPOPROTEIN"/>
    <property type="match status" value="1"/>
</dbReference>
<dbReference type="EMBL" id="BOMV01000011">
    <property type="protein sequence ID" value="GIE94163.1"/>
    <property type="molecule type" value="Genomic_DNA"/>
</dbReference>
<evidence type="ECO:0000313" key="3">
    <source>
        <dbReference type="EMBL" id="GIE94163.1"/>
    </source>
</evidence>
<feature type="compositionally biased region" description="Low complexity" evidence="1">
    <location>
        <begin position="41"/>
        <end position="54"/>
    </location>
</feature>
<dbReference type="Proteomes" id="UP000636960">
    <property type="component" value="Unassembled WGS sequence"/>
</dbReference>
<comment type="caution">
    <text evidence="3">The sequence shown here is derived from an EMBL/GenBank/DDBJ whole genome shotgun (WGS) entry which is preliminary data.</text>
</comment>
<feature type="chain" id="PRO_5038754748" description="Lipoprotein" evidence="2">
    <location>
        <begin position="26"/>
        <end position="185"/>
    </location>
</feature>
<protein>
    <recommendedName>
        <fullName evidence="5">Lipoprotein</fullName>
    </recommendedName>
</protein>
<evidence type="ECO:0008006" key="5">
    <source>
        <dbReference type="Google" id="ProtNLM"/>
    </source>
</evidence>